<feature type="domain" description="LicD/FKTN/FKRP nucleotidyltransferase" evidence="6">
    <location>
        <begin position="116"/>
        <end position="231"/>
    </location>
</feature>
<protein>
    <submittedName>
        <fullName evidence="7">Mannosyltransferase</fullName>
    </submittedName>
</protein>
<dbReference type="Pfam" id="PF04991">
    <property type="entry name" value="LicD"/>
    <property type="match status" value="1"/>
</dbReference>
<dbReference type="GO" id="GO:0016757">
    <property type="term" value="F:glycosyltransferase activity"/>
    <property type="evidence" value="ECO:0007669"/>
    <property type="project" value="UniProtKB-KW"/>
</dbReference>
<evidence type="ECO:0000256" key="5">
    <source>
        <dbReference type="SAM" id="Phobius"/>
    </source>
</evidence>
<accession>A0ABR0KK63</accession>
<dbReference type="PANTHER" id="PTHR15407">
    <property type="entry name" value="FUKUTIN-RELATED"/>
    <property type="match status" value="1"/>
</dbReference>
<dbReference type="PANTHER" id="PTHR15407:SF28">
    <property type="entry name" value="RIBITOL-5-PHOSPHATE TRANSFERASE FKTN"/>
    <property type="match status" value="1"/>
</dbReference>
<sequence length="260" mass="29714">MRYAWRSSVTHRRWRIASAIIVVIVILAHLFLGPAILRTVPPIPYNERHQYFKDRFVHTPRYLSRRSGAVSHRDTRLLSAERATFMSPDLVRASLGDLLSSYFETMDKLGMKETRIAHGTLLGYHWGGHILPWDTDIDVQISASNMVQLVESRYNFTVHPVPLSTRRTMFNQNVPARSPTSYLLDINPYWTTPKILTKLPITWDIANKIDARWIDMSNGKFVDTTVAHEAPSGKELQCKDGHRYPKAAIYPLSASTLDGI</sequence>
<keyword evidence="8" id="KW-1185">Reference proteome</keyword>
<keyword evidence="7" id="KW-0328">Glycosyltransferase</keyword>
<proteinExistence type="predicted"/>
<comment type="caution">
    <text evidence="7">The sequence shown here is derived from an EMBL/GenBank/DDBJ whole genome shotgun (WGS) entry which is preliminary data.</text>
</comment>
<dbReference type="InterPro" id="IPR007074">
    <property type="entry name" value="LicD/FKTN/FKRP_NTP_transf"/>
</dbReference>
<name>A0ABR0KK63_9EURO</name>
<gene>
    <name evidence="7" type="primary">MNN4_1</name>
    <name evidence="7" type="ORF">LTR24_001896</name>
</gene>
<evidence type="ECO:0000259" key="6">
    <source>
        <dbReference type="Pfam" id="PF04991"/>
    </source>
</evidence>
<evidence type="ECO:0000256" key="1">
    <source>
        <dbReference type="ARBA" id="ARBA00004167"/>
    </source>
</evidence>
<dbReference type="EMBL" id="JAVRRG010000015">
    <property type="protein sequence ID" value="KAK5098075.1"/>
    <property type="molecule type" value="Genomic_DNA"/>
</dbReference>
<feature type="transmembrane region" description="Helical" evidence="5">
    <location>
        <begin position="16"/>
        <end position="37"/>
    </location>
</feature>
<evidence type="ECO:0000313" key="8">
    <source>
        <dbReference type="Proteomes" id="UP001345013"/>
    </source>
</evidence>
<reference evidence="7 8" key="1">
    <citation type="submission" date="2023-08" db="EMBL/GenBank/DDBJ databases">
        <title>Black Yeasts Isolated from many extreme environments.</title>
        <authorList>
            <person name="Coleine C."/>
            <person name="Stajich J.E."/>
            <person name="Selbmann L."/>
        </authorList>
    </citation>
    <scope>NUCLEOTIDE SEQUENCE [LARGE SCALE GENOMIC DNA]</scope>
    <source>
        <strain evidence="7 8">CCFEE 5885</strain>
    </source>
</reference>
<keyword evidence="3 5" id="KW-1133">Transmembrane helix</keyword>
<organism evidence="7 8">
    <name type="scientific">Lithohypha guttulata</name>
    <dbReference type="NCBI Taxonomy" id="1690604"/>
    <lineage>
        <taxon>Eukaryota</taxon>
        <taxon>Fungi</taxon>
        <taxon>Dikarya</taxon>
        <taxon>Ascomycota</taxon>
        <taxon>Pezizomycotina</taxon>
        <taxon>Eurotiomycetes</taxon>
        <taxon>Chaetothyriomycetidae</taxon>
        <taxon>Chaetothyriales</taxon>
        <taxon>Trichomeriaceae</taxon>
        <taxon>Lithohypha</taxon>
    </lineage>
</organism>
<evidence type="ECO:0000256" key="3">
    <source>
        <dbReference type="ARBA" id="ARBA00022989"/>
    </source>
</evidence>
<dbReference type="InterPro" id="IPR009644">
    <property type="entry name" value="FKTN/MNN4/W02B3.4-1"/>
</dbReference>
<dbReference type="Proteomes" id="UP001345013">
    <property type="component" value="Unassembled WGS sequence"/>
</dbReference>
<keyword evidence="4 5" id="KW-0472">Membrane</keyword>
<evidence type="ECO:0000256" key="4">
    <source>
        <dbReference type="ARBA" id="ARBA00023136"/>
    </source>
</evidence>
<keyword evidence="2 5" id="KW-0812">Transmembrane</keyword>
<evidence type="ECO:0000256" key="2">
    <source>
        <dbReference type="ARBA" id="ARBA00022692"/>
    </source>
</evidence>
<evidence type="ECO:0000313" key="7">
    <source>
        <dbReference type="EMBL" id="KAK5098075.1"/>
    </source>
</evidence>
<comment type="subcellular location">
    <subcellularLocation>
        <location evidence="1">Membrane</location>
        <topology evidence="1">Single-pass membrane protein</topology>
    </subcellularLocation>
</comment>
<keyword evidence="7" id="KW-0808">Transferase</keyword>